<reference evidence="4 5" key="1">
    <citation type="submission" date="2024-04" db="EMBL/GenBank/DDBJ databases">
        <authorList>
            <consortium name="Genoscope - CEA"/>
            <person name="William W."/>
        </authorList>
    </citation>
    <scope>NUCLEOTIDE SEQUENCE [LARGE SCALE GENOMIC DNA]</scope>
</reference>
<dbReference type="GO" id="GO:0016020">
    <property type="term" value="C:membrane"/>
    <property type="evidence" value="ECO:0007669"/>
    <property type="project" value="UniProtKB-SubCell"/>
</dbReference>
<evidence type="ECO:0000313" key="4">
    <source>
        <dbReference type="EMBL" id="CAL1541292.1"/>
    </source>
</evidence>
<keyword evidence="5" id="KW-1185">Reference proteome</keyword>
<protein>
    <recommendedName>
        <fullName evidence="3">Major facilitator superfamily (MFS) profile domain-containing protein</fullName>
    </recommendedName>
</protein>
<feature type="transmembrane region" description="Helical" evidence="2">
    <location>
        <begin position="57"/>
        <end position="76"/>
    </location>
</feature>
<evidence type="ECO:0000256" key="2">
    <source>
        <dbReference type="SAM" id="Phobius"/>
    </source>
</evidence>
<dbReference type="Proteomes" id="UP001497497">
    <property type="component" value="Unassembled WGS sequence"/>
</dbReference>
<dbReference type="PANTHER" id="PTHR11360">
    <property type="entry name" value="MONOCARBOXYLATE TRANSPORTER"/>
    <property type="match status" value="1"/>
</dbReference>
<gene>
    <name evidence="4" type="ORF">GSLYS_00014898001</name>
</gene>
<keyword evidence="2" id="KW-0812">Transmembrane</keyword>
<organism evidence="4 5">
    <name type="scientific">Lymnaea stagnalis</name>
    <name type="common">Great pond snail</name>
    <name type="synonym">Helix stagnalis</name>
    <dbReference type="NCBI Taxonomy" id="6523"/>
    <lineage>
        <taxon>Eukaryota</taxon>
        <taxon>Metazoa</taxon>
        <taxon>Spiralia</taxon>
        <taxon>Lophotrochozoa</taxon>
        <taxon>Mollusca</taxon>
        <taxon>Gastropoda</taxon>
        <taxon>Heterobranchia</taxon>
        <taxon>Euthyneura</taxon>
        <taxon>Panpulmonata</taxon>
        <taxon>Hygrophila</taxon>
        <taxon>Lymnaeoidea</taxon>
        <taxon>Lymnaeidae</taxon>
        <taxon>Lymnaea</taxon>
    </lineage>
</organism>
<feature type="transmembrane region" description="Helical" evidence="2">
    <location>
        <begin position="82"/>
        <end position="105"/>
    </location>
</feature>
<dbReference type="InterPro" id="IPR036259">
    <property type="entry name" value="MFS_trans_sf"/>
</dbReference>
<accession>A0AAV2I5S3</accession>
<dbReference type="InterPro" id="IPR050327">
    <property type="entry name" value="Proton-linked_MCT"/>
</dbReference>
<comment type="caution">
    <text evidence="4">The sequence shown here is derived from an EMBL/GenBank/DDBJ whole genome shotgun (WGS) entry which is preliminary data.</text>
</comment>
<evidence type="ECO:0000256" key="1">
    <source>
        <dbReference type="ARBA" id="ARBA00004141"/>
    </source>
</evidence>
<evidence type="ECO:0000259" key="3">
    <source>
        <dbReference type="PROSITE" id="PS50850"/>
    </source>
</evidence>
<dbReference type="InterPro" id="IPR020846">
    <property type="entry name" value="MFS_dom"/>
</dbReference>
<dbReference type="SUPFAM" id="SSF103473">
    <property type="entry name" value="MFS general substrate transporter"/>
    <property type="match status" value="1"/>
</dbReference>
<sequence>MVNAGILNVIYLSSYAIKVGVSPPDAALLITISGLMDMVGKICSGVFADLRIVRPNVLMAVSTFCLGVVTHCISLFRSFEHLVIYSVLQGFLASIGPNLNTVAIVDAM</sequence>
<evidence type="ECO:0000313" key="5">
    <source>
        <dbReference type="Proteomes" id="UP001497497"/>
    </source>
</evidence>
<feature type="non-terminal residue" evidence="4">
    <location>
        <position position="108"/>
    </location>
</feature>
<feature type="domain" description="Major facilitator superfamily (MFS) profile" evidence="3">
    <location>
        <begin position="1"/>
        <end position="108"/>
    </location>
</feature>
<dbReference type="GO" id="GO:0008028">
    <property type="term" value="F:monocarboxylic acid transmembrane transporter activity"/>
    <property type="evidence" value="ECO:0007669"/>
    <property type="project" value="TreeGrafter"/>
</dbReference>
<dbReference type="EMBL" id="CAXITT010000423">
    <property type="protein sequence ID" value="CAL1541292.1"/>
    <property type="molecule type" value="Genomic_DNA"/>
</dbReference>
<keyword evidence="2" id="KW-1133">Transmembrane helix</keyword>
<dbReference type="Gene3D" id="1.20.1250.20">
    <property type="entry name" value="MFS general substrate transporter like domains"/>
    <property type="match status" value="1"/>
</dbReference>
<proteinExistence type="predicted"/>
<dbReference type="PROSITE" id="PS50850">
    <property type="entry name" value="MFS"/>
    <property type="match status" value="1"/>
</dbReference>
<dbReference type="AlphaFoldDB" id="A0AAV2I5S3"/>
<name>A0AAV2I5S3_LYMST</name>
<dbReference type="PANTHER" id="PTHR11360:SF284">
    <property type="entry name" value="EG:103B4.3 PROTEIN-RELATED"/>
    <property type="match status" value="1"/>
</dbReference>
<keyword evidence="2" id="KW-0472">Membrane</keyword>
<comment type="subcellular location">
    <subcellularLocation>
        <location evidence="1">Membrane</location>
        <topology evidence="1">Multi-pass membrane protein</topology>
    </subcellularLocation>
</comment>